<dbReference type="InterPro" id="IPR011990">
    <property type="entry name" value="TPR-like_helical_dom_sf"/>
</dbReference>
<evidence type="ECO:0000313" key="3">
    <source>
        <dbReference type="Proteomes" id="UP000320481"/>
    </source>
</evidence>
<evidence type="ECO:0000259" key="1">
    <source>
        <dbReference type="SMART" id="SM00382"/>
    </source>
</evidence>
<organism evidence="2 3">
    <name type="scientific">Streptomyces misionensis</name>
    <dbReference type="NCBI Taxonomy" id="67331"/>
    <lineage>
        <taxon>Bacteria</taxon>
        <taxon>Bacillati</taxon>
        <taxon>Actinomycetota</taxon>
        <taxon>Actinomycetes</taxon>
        <taxon>Kitasatosporales</taxon>
        <taxon>Streptomycetaceae</taxon>
        <taxon>Streptomyces</taxon>
    </lineage>
</organism>
<reference evidence="2" key="1">
    <citation type="journal article" date="2019" name="Microbiol. Resour. Announc.">
        <title>Draft Genomic Sequences of Streptomyces misionensis and Streptomyces albidoflavus, bacteria applied for phytopathogen biocontrol.</title>
        <authorList>
            <person name="Pylro V."/>
            <person name="Dias A."/>
            <person name="Andreote F."/>
            <person name="Varani A."/>
            <person name="Andreote C."/>
            <person name="Bernardo E."/>
            <person name="Martins T."/>
        </authorList>
    </citation>
    <scope>NUCLEOTIDE SEQUENCE [LARGE SCALE GENOMIC DNA]</scope>
    <source>
        <strain evidence="2">66</strain>
    </source>
</reference>
<dbReference type="SUPFAM" id="SSF52540">
    <property type="entry name" value="P-loop containing nucleoside triphosphate hydrolases"/>
    <property type="match status" value="1"/>
</dbReference>
<dbReference type="Pfam" id="PF13424">
    <property type="entry name" value="TPR_12"/>
    <property type="match status" value="1"/>
</dbReference>
<proteinExistence type="predicted"/>
<dbReference type="Proteomes" id="UP000320481">
    <property type="component" value="Unassembled WGS sequence"/>
</dbReference>
<protein>
    <submittedName>
        <fullName evidence="2">AAA family ATPase</fullName>
    </submittedName>
</protein>
<dbReference type="SUPFAM" id="SSF48452">
    <property type="entry name" value="TPR-like"/>
    <property type="match status" value="1"/>
</dbReference>
<dbReference type="EMBL" id="VOGW01000191">
    <property type="protein sequence ID" value="TWV31607.1"/>
    <property type="molecule type" value="Genomic_DNA"/>
</dbReference>
<gene>
    <name evidence="2" type="ORF">FRZ03_34570</name>
</gene>
<keyword evidence="3" id="KW-1185">Reference proteome</keyword>
<dbReference type="PANTHER" id="PTHR47691:SF3">
    <property type="entry name" value="HTH-TYPE TRANSCRIPTIONAL REGULATOR RV0890C-RELATED"/>
    <property type="match status" value="1"/>
</dbReference>
<dbReference type="InterPro" id="IPR027417">
    <property type="entry name" value="P-loop_NTPase"/>
</dbReference>
<dbReference type="Pfam" id="PF13401">
    <property type="entry name" value="AAA_22"/>
    <property type="match status" value="1"/>
</dbReference>
<accession>A0A5C6ITH8</accession>
<dbReference type="AlphaFoldDB" id="A0A5C6ITH8"/>
<dbReference type="PRINTS" id="PR00364">
    <property type="entry name" value="DISEASERSIST"/>
</dbReference>
<feature type="domain" description="AAA+ ATPase" evidence="1">
    <location>
        <begin position="37"/>
        <end position="174"/>
    </location>
</feature>
<dbReference type="Gene3D" id="3.40.50.300">
    <property type="entry name" value="P-loop containing nucleotide triphosphate hydrolases"/>
    <property type="match status" value="1"/>
</dbReference>
<dbReference type="RefSeq" id="WP_146469012.1">
    <property type="nucleotide sequence ID" value="NZ_VOGW01000191.1"/>
</dbReference>
<dbReference type="PANTHER" id="PTHR47691">
    <property type="entry name" value="REGULATOR-RELATED"/>
    <property type="match status" value="1"/>
</dbReference>
<dbReference type="Gene3D" id="1.25.40.10">
    <property type="entry name" value="Tetratricopeptide repeat domain"/>
    <property type="match status" value="1"/>
</dbReference>
<comment type="caution">
    <text evidence="2">The sequence shown here is derived from an EMBL/GenBank/DDBJ whole genome shotgun (WGS) entry which is preliminary data.</text>
</comment>
<dbReference type="InterPro" id="IPR003593">
    <property type="entry name" value="AAA+_ATPase"/>
</dbReference>
<sequence length="667" mass="73335">MVYQVPAEPAHFVDREREQARARQLVMERRTTDGGTRPLCLLLRGYPGTGKTELAFRLARALHEQHPDGVLYVDLDDVRCDGGVEVADVLGELLRGLKAEWVAPEFRQRARQYWSLTHGKRLVVIVDNARYGTEVEPLLPASGDSLVIVTSHGPLYDLEAGAATEFPLAPLDPDDALRLLELVTEDTRLAAEPEQTRRLLALCSGLPAALHIAGKWLRRHRERPLARLLDRLDTELTEKGIPVVEHVWDAAYESLGPDAALLYRLLARFPAPSFTLAAVDALLGRGLDTAEDALDELRAAGLLDGRDPDGRERLPELLRAHARRRAEAYGDQAERAEALHRLVLWYVRQAQRADLAAAGPRLKTAAEVGPVPGTRDVLFERSVDAPGDSAARAYHWLEAERHALFGCVRIARTSATAGEWGLAEVPALCEPLWTHFLQNPHHGDHIDAFRAGVAAAQQAAEPRTLVRMRCQLARPLWEQGEFEEAEQQLSQAWSTVQAAFGTSPDERRLAASTREFLGMLSSARGNWADAAAQFEASGAVHEEIGNAYGATLQRYRRGEALARLGEWEGAAELLERARAEFAAGGRTRLTGRVELALGGVYARLDRTDEARARYLAALEAARAVNGARDEARVLDALADLAEGTGQEAQAEEHRAAARRVWARLGLG</sequence>
<evidence type="ECO:0000313" key="2">
    <source>
        <dbReference type="EMBL" id="TWV31607.1"/>
    </source>
</evidence>
<dbReference type="SMART" id="SM00382">
    <property type="entry name" value="AAA"/>
    <property type="match status" value="1"/>
</dbReference>
<dbReference type="InterPro" id="IPR049945">
    <property type="entry name" value="AAA_22"/>
</dbReference>
<name>A0A5C6ITH8_9ACTN</name>
<dbReference type="GO" id="GO:0043531">
    <property type="term" value="F:ADP binding"/>
    <property type="evidence" value="ECO:0007669"/>
    <property type="project" value="InterPro"/>
</dbReference>